<dbReference type="GO" id="GO:0008477">
    <property type="term" value="F:purine nucleosidase activity"/>
    <property type="evidence" value="ECO:0007669"/>
    <property type="project" value="TreeGrafter"/>
</dbReference>
<dbReference type="InterPro" id="IPR036452">
    <property type="entry name" value="Ribo_hydro-like"/>
</dbReference>
<reference evidence="5 6" key="1">
    <citation type="submission" date="2014-03" db="EMBL/GenBank/DDBJ databases">
        <title>Genomics of Bifidobacteria.</title>
        <authorList>
            <person name="Ventura M."/>
            <person name="Milani C."/>
            <person name="Lugli G.A."/>
        </authorList>
    </citation>
    <scope>NUCLEOTIDE SEQUENCE [LARGE SCALE GENOMIC DNA]</scope>
    <source>
        <strain evidence="5 6">DSM 21395</strain>
    </source>
</reference>
<evidence type="ECO:0000259" key="4">
    <source>
        <dbReference type="Pfam" id="PF01156"/>
    </source>
</evidence>
<gene>
    <name evidence="5" type="ORF">BMON_0302</name>
</gene>
<dbReference type="Gene3D" id="3.90.245.10">
    <property type="entry name" value="Ribonucleoside hydrolase-like"/>
    <property type="match status" value="1"/>
</dbReference>
<dbReference type="eggNOG" id="COG1957">
    <property type="taxonomic scope" value="Bacteria"/>
</dbReference>
<dbReference type="GO" id="GO:0005829">
    <property type="term" value="C:cytosol"/>
    <property type="evidence" value="ECO:0007669"/>
    <property type="project" value="TreeGrafter"/>
</dbReference>
<dbReference type="Proteomes" id="UP000029082">
    <property type="component" value="Unassembled WGS sequence"/>
</dbReference>
<dbReference type="PANTHER" id="PTHR12304:SF4">
    <property type="entry name" value="URIDINE NUCLEOSIDASE"/>
    <property type="match status" value="1"/>
</dbReference>
<dbReference type="InterPro" id="IPR023186">
    <property type="entry name" value="IUNH"/>
</dbReference>
<dbReference type="PANTHER" id="PTHR12304">
    <property type="entry name" value="INOSINE-URIDINE PREFERRING NUCLEOSIDE HYDROLASE"/>
    <property type="match status" value="1"/>
</dbReference>
<protein>
    <submittedName>
        <fullName evidence="5">Inosine/uridine-preferring nucleoside hydrolase</fullName>
        <ecNumber evidence="5">3.2.2.3</ecNumber>
    </submittedName>
</protein>
<feature type="domain" description="Inosine/uridine-preferring nucleoside hydrolase" evidence="4">
    <location>
        <begin position="62"/>
        <end position="361"/>
    </location>
</feature>
<feature type="region of interest" description="Disordered" evidence="3">
    <location>
        <begin position="7"/>
        <end position="26"/>
    </location>
</feature>
<dbReference type="GO" id="GO:0006152">
    <property type="term" value="P:purine nucleoside catabolic process"/>
    <property type="evidence" value="ECO:0007669"/>
    <property type="project" value="TreeGrafter"/>
</dbReference>
<comment type="caution">
    <text evidence="5">The sequence shown here is derived from an EMBL/GenBank/DDBJ whole genome shotgun (WGS) entry which is preliminary data.</text>
</comment>
<dbReference type="EMBL" id="JGZE01000002">
    <property type="protein sequence ID" value="KFI79106.1"/>
    <property type="molecule type" value="Genomic_DNA"/>
</dbReference>
<dbReference type="CDD" id="cd02650">
    <property type="entry name" value="nuc_hydro_CaPnhB"/>
    <property type="match status" value="1"/>
</dbReference>
<dbReference type="EC" id="3.2.2.3" evidence="5"/>
<evidence type="ECO:0000256" key="1">
    <source>
        <dbReference type="ARBA" id="ARBA00022801"/>
    </source>
</evidence>
<dbReference type="STRING" id="1437603.GCA_000771525_01420"/>
<dbReference type="GO" id="GO:0045437">
    <property type="term" value="F:uridine nucleosidase activity"/>
    <property type="evidence" value="ECO:0007669"/>
    <property type="project" value="UniProtKB-EC"/>
</dbReference>
<keyword evidence="1 5" id="KW-0378">Hydrolase</keyword>
<dbReference type="InterPro" id="IPR001910">
    <property type="entry name" value="Inosine/uridine_hydrolase_dom"/>
</dbReference>
<dbReference type="AlphaFoldDB" id="A0A087C756"/>
<dbReference type="SUPFAM" id="SSF53590">
    <property type="entry name" value="Nucleoside hydrolase"/>
    <property type="match status" value="1"/>
</dbReference>
<name>A0A087C756_9BIFI</name>
<evidence type="ECO:0000313" key="5">
    <source>
        <dbReference type="EMBL" id="KFI79106.1"/>
    </source>
</evidence>
<evidence type="ECO:0000256" key="3">
    <source>
        <dbReference type="SAM" id="MobiDB-lite"/>
    </source>
</evidence>
<keyword evidence="6" id="KW-1185">Reference proteome</keyword>
<accession>A0A087C756</accession>
<proteinExistence type="predicted"/>
<sequence>MARILEQDAGHRVMSPDAGISAGPRVSSWNVESGTPRVETIEPSIAHGDETVQGKVDIMTKLILDLDTGVDDTLAISYALGSPEMDLIGITGTYGNVLLEQGLRNDLAITDLLGHPEVKVYPGLPHAMRKDAFSVGEISAFIHGHNGIGDVSIPDSNREPETESAVDFIIDAVKTYGKDLVYVPTGPMTNIAAALRKAPEIKDQIGRIVLMGGALTACGNVNAWSEANISQDPDAADELFRSGAPATMVGLDVTLQTLLTYRQTQRWRDLGTKAGAFLADMTDYYIKAYETTAPKLGGCGLHDPLAVGVAVDPSLVTTLPINMKVDVEGPTRGRTIGDNDRLNDPVKTMQVAVGVDVDRFLHEFMTRITAVAQAAC</sequence>
<organism evidence="5 6">
    <name type="scientific">Bifidobacterium mongoliense DSM 21395</name>
    <dbReference type="NCBI Taxonomy" id="1437603"/>
    <lineage>
        <taxon>Bacteria</taxon>
        <taxon>Bacillati</taxon>
        <taxon>Actinomycetota</taxon>
        <taxon>Actinomycetes</taxon>
        <taxon>Bifidobacteriales</taxon>
        <taxon>Bifidobacteriaceae</taxon>
        <taxon>Bifidobacterium</taxon>
    </lineage>
</organism>
<dbReference type="Pfam" id="PF01156">
    <property type="entry name" value="IU_nuc_hydro"/>
    <property type="match status" value="1"/>
</dbReference>
<evidence type="ECO:0000256" key="2">
    <source>
        <dbReference type="ARBA" id="ARBA00023295"/>
    </source>
</evidence>
<keyword evidence="2 5" id="KW-0326">Glycosidase</keyword>
<evidence type="ECO:0000313" key="6">
    <source>
        <dbReference type="Proteomes" id="UP000029082"/>
    </source>
</evidence>